<feature type="transmembrane region" description="Helical" evidence="1">
    <location>
        <begin position="24"/>
        <end position="45"/>
    </location>
</feature>
<keyword evidence="1" id="KW-0812">Transmembrane</keyword>
<feature type="transmembrane region" description="Helical" evidence="1">
    <location>
        <begin position="57"/>
        <end position="79"/>
    </location>
</feature>
<keyword evidence="1" id="KW-1133">Transmembrane helix</keyword>
<accession>A0A9P1DPL9</accession>
<dbReference type="EMBL" id="CAMXCT010005768">
    <property type="protein sequence ID" value="CAI4013202.1"/>
    <property type="molecule type" value="Genomic_DNA"/>
</dbReference>
<name>A0A9P1DPL9_9DINO</name>
<dbReference type="AlphaFoldDB" id="A0A9P1DPL9"/>
<gene>
    <name evidence="2" type="ORF">C1SCF055_LOCUS38192</name>
</gene>
<reference evidence="2" key="1">
    <citation type="submission" date="2022-10" db="EMBL/GenBank/DDBJ databases">
        <authorList>
            <person name="Chen Y."/>
            <person name="Dougan E. K."/>
            <person name="Chan C."/>
            <person name="Rhodes N."/>
            <person name="Thang M."/>
        </authorList>
    </citation>
    <scope>NUCLEOTIDE SEQUENCE</scope>
</reference>
<keyword evidence="1" id="KW-0472">Membrane</keyword>
<comment type="caution">
    <text evidence="2">The sequence shown here is derived from an EMBL/GenBank/DDBJ whole genome shotgun (WGS) entry which is preliminary data.</text>
</comment>
<dbReference type="EMBL" id="CAMXCT030005768">
    <property type="protein sequence ID" value="CAL4800514.1"/>
    <property type="molecule type" value="Genomic_DNA"/>
</dbReference>
<keyword evidence="4" id="KW-1185">Reference proteome</keyword>
<evidence type="ECO:0000256" key="1">
    <source>
        <dbReference type="SAM" id="Phobius"/>
    </source>
</evidence>
<protein>
    <submittedName>
        <fullName evidence="2">Uncharacterized protein</fullName>
    </submittedName>
</protein>
<dbReference type="EMBL" id="CAMXCT020005768">
    <property type="protein sequence ID" value="CAL1166577.1"/>
    <property type="molecule type" value="Genomic_DNA"/>
</dbReference>
<evidence type="ECO:0000313" key="4">
    <source>
        <dbReference type="Proteomes" id="UP001152797"/>
    </source>
</evidence>
<evidence type="ECO:0000313" key="2">
    <source>
        <dbReference type="EMBL" id="CAI4013202.1"/>
    </source>
</evidence>
<sequence>MGLVLKHPCGTFGKSGRTHRTRRNVTRVMCLLLAVPVPSFVGAWPQRRRGDTCQAQAMDVATMGGAVFGTSVALIFGPLQGKKDFCGKRVSFCGKDAKLDPSSDLICLTFGICNVSGSLGYDWASRKELERPYLEMRVVDASINEEGDELMRRVEALTVLEGEGRAGDPGSGWSRVYGVYGVAPPEKSSYQSEALRISGEAALDGKGLGRAMVPAATLPC</sequence>
<dbReference type="Proteomes" id="UP001152797">
    <property type="component" value="Unassembled WGS sequence"/>
</dbReference>
<reference evidence="3" key="2">
    <citation type="submission" date="2024-04" db="EMBL/GenBank/DDBJ databases">
        <authorList>
            <person name="Chen Y."/>
            <person name="Shah S."/>
            <person name="Dougan E. K."/>
            <person name="Thang M."/>
            <person name="Chan C."/>
        </authorList>
    </citation>
    <scope>NUCLEOTIDE SEQUENCE [LARGE SCALE GENOMIC DNA]</scope>
</reference>
<organism evidence="2">
    <name type="scientific">Cladocopium goreaui</name>
    <dbReference type="NCBI Taxonomy" id="2562237"/>
    <lineage>
        <taxon>Eukaryota</taxon>
        <taxon>Sar</taxon>
        <taxon>Alveolata</taxon>
        <taxon>Dinophyceae</taxon>
        <taxon>Suessiales</taxon>
        <taxon>Symbiodiniaceae</taxon>
        <taxon>Cladocopium</taxon>
    </lineage>
</organism>
<evidence type="ECO:0000313" key="3">
    <source>
        <dbReference type="EMBL" id="CAL1166577.1"/>
    </source>
</evidence>
<proteinExistence type="predicted"/>